<evidence type="ECO:0000313" key="3">
    <source>
        <dbReference type="Proteomes" id="UP001229651"/>
    </source>
</evidence>
<dbReference type="Proteomes" id="UP001229651">
    <property type="component" value="Unassembled WGS sequence"/>
</dbReference>
<feature type="region of interest" description="Disordered" evidence="1">
    <location>
        <begin position="1"/>
        <end position="40"/>
    </location>
</feature>
<proteinExistence type="predicted"/>
<feature type="region of interest" description="Disordered" evidence="1">
    <location>
        <begin position="267"/>
        <end position="323"/>
    </location>
</feature>
<name>A0ABU0F579_9PSEU</name>
<comment type="caution">
    <text evidence="2">The sequence shown here is derived from an EMBL/GenBank/DDBJ whole genome shotgun (WGS) entry which is preliminary data.</text>
</comment>
<evidence type="ECO:0000256" key="1">
    <source>
        <dbReference type="SAM" id="MobiDB-lite"/>
    </source>
</evidence>
<feature type="compositionally biased region" description="Low complexity" evidence="1">
    <location>
        <begin position="305"/>
        <end position="323"/>
    </location>
</feature>
<gene>
    <name evidence="2" type="ORF">FB470_006736</name>
</gene>
<feature type="compositionally biased region" description="Polar residues" evidence="1">
    <location>
        <begin position="162"/>
        <end position="177"/>
    </location>
</feature>
<sequence length="323" mass="32214">MKSKTASTPPGNRRRSARTPDVSPTFASMPCDATRSAVAAEETTAAIEPLGSSTGAGWSTWSPSLPVPRTTAVPPCGTPACLSARCAVATASARIAAVVGPVGLIPTVRGSGQSTCVAIQPGRCSPGISARVHELSARARQAAYRPQFSTGCRATRPLTAAWSASRSGSPTASTMPATSCPGRIGYRAPGGGAQAADGSTSVRQTRQPVMWMSASLGAVGGGAGRPSRLISPGAVVIPRIRQNDADRCPGGPGPRPPCGGSACACPPGGRPARGTRAPPTPSSSGGAAPSRRCGTQPMALASPLRSAARTVSTTSSAEYSSAS</sequence>
<dbReference type="EMBL" id="JAUSUT010000001">
    <property type="protein sequence ID" value="MDQ0382742.1"/>
    <property type="molecule type" value="Genomic_DNA"/>
</dbReference>
<keyword evidence="3" id="KW-1185">Reference proteome</keyword>
<evidence type="ECO:0000313" key="2">
    <source>
        <dbReference type="EMBL" id="MDQ0382742.1"/>
    </source>
</evidence>
<feature type="region of interest" description="Disordered" evidence="1">
    <location>
        <begin position="162"/>
        <end position="182"/>
    </location>
</feature>
<accession>A0ABU0F579</accession>
<feature type="compositionally biased region" description="Low complexity" evidence="1">
    <location>
        <begin position="267"/>
        <end position="292"/>
    </location>
</feature>
<protein>
    <submittedName>
        <fullName evidence="2">Uncharacterized protein</fullName>
    </submittedName>
</protein>
<reference evidence="2 3" key="1">
    <citation type="submission" date="2023-07" db="EMBL/GenBank/DDBJ databases">
        <title>Sequencing the genomes of 1000 actinobacteria strains.</title>
        <authorList>
            <person name="Klenk H.-P."/>
        </authorList>
    </citation>
    <scope>NUCLEOTIDE SEQUENCE [LARGE SCALE GENOMIC DNA]</scope>
    <source>
        <strain evidence="2 3">DSM 45805</strain>
    </source>
</reference>
<organism evidence="2 3">
    <name type="scientific">Amycolatopsis thermophila</name>
    <dbReference type="NCBI Taxonomy" id="206084"/>
    <lineage>
        <taxon>Bacteria</taxon>
        <taxon>Bacillati</taxon>
        <taxon>Actinomycetota</taxon>
        <taxon>Actinomycetes</taxon>
        <taxon>Pseudonocardiales</taxon>
        <taxon>Pseudonocardiaceae</taxon>
        <taxon>Amycolatopsis</taxon>
    </lineage>
</organism>
<feature type="compositionally biased region" description="Polar residues" evidence="1">
    <location>
        <begin position="1"/>
        <end position="10"/>
    </location>
</feature>